<evidence type="ECO:0000313" key="3">
    <source>
        <dbReference type="EMBL" id="MBO2448504.1"/>
    </source>
</evidence>
<keyword evidence="1" id="KW-0808">Transferase</keyword>
<gene>
    <name evidence="3" type="ORF">J4573_15485</name>
</gene>
<dbReference type="AlphaFoldDB" id="A0A939PFZ9"/>
<keyword evidence="3" id="KW-0489">Methyltransferase</keyword>
<organism evidence="3 4">
    <name type="scientific">Actinomadura barringtoniae</name>
    <dbReference type="NCBI Taxonomy" id="1427535"/>
    <lineage>
        <taxon>Bacteria</taxon>
        <taxon>Bacillati</taxon>
        <taxon>Actinomycetota</taxon>
        <taxon>Actinomycetes</taxon>
        <taxon>Streptosporangiales</taxon>
        <taxon>Thermomonosporaceae</taxon>
        <taxon>Actinomadura</taxon>
    </lineage>
</organism>
<dbReference type="GO" id="GO:0032259">
    <property type="term" value="P:methylation"/>
    <property type="evidence" value="ECO:0007669"/>
    <property type="project" value="UniProtKB-KW"/>
</dbReference>
<evidence type="ECO:0000259" key="2">
    <source>
        <dbReference type="Pfam" id="PF13649"/>
    </source>
</evidence>
<name>A0A939PFZ9_9ACTN</name>
<accession>A0A939PFZ9</accession>
<dbReference type="PANTHER" id="PTHR43861">
    <property type="entry name" value="TRANS-ACONITATE 2-METHYLTRANSFERASE-RELATED"/>
    <property type="match status" value="1"/>
</dbReference>
<dbReference type="SUPFAM" id="SSF53335">
    <property type="entry name" value="S-adenosyl-L-methionine-dependent methyltransferases"/>
    <property type="match status" value="1"/>
</dbReference>
<reference evidence="3" key="1">
    <citation type="submission" date="2021-03" db="EMBL/GenBank/DDBJ databases">
        <authorList>
            <person name="Kanchanasin P."/>
            <person name="Saeng-In P."/>
            <person name="Phongsopitanun W."/>
            <person name="Yuki M."/>
            <person name="Kudo T."/>
            <person name="Ohkuma M."/>
            <person name="Tanasupawat S."/>
        </authorList>
    </citation>
    <scope>NUCLEOTIDE SEQUENCE</scope>
    <source>
        <strain evidence="3">GKU 128</strain>
    </source>
</reference>
<evidence type="ECO:0000313" key="4">
    <source>
        <dbReference type="Proteomes" id="UP000669179"/>
    </source>
</evidence>
<proteinExistence type="predicted"/>
<evidence type="ECO:0000256" key="1">
    <source>
        <dbReference type="ARBA" id="ARBA00022679"/>
    </source>
</evidence>
<dbReference type="Proteomes" id="UP000669179">
    <property type="component" value="Unassembled WGS sequence"/>
</dbReference>
<comment type="caution">
    <text evidence="3">The sequence shown here is derived from an EMBL/GenBank/DDBJ whole genome shotgun (WGS) entry which is preliminary data.</text>
</comment>
<sequence length="242" mass="27257">MSEPIFDAEGMFDDDYLYFFADALKERSDAETGVVWELLGLEPGQDVLDLCCGHGRIANRLAARGCRVTGLDATPLFLERARREAGAEVDYVLGDMRDLPYAERFDAVVCWFTSFGYFDDDGNRRVLEQVHGALRPGGRFAVELINYTGLLARYQNSVVIERGEDMVVDQHRIDPLTGRSLATRTVIRDGRIRRVPFFTRLFTFPELRDWLMGAGFRDVEGYGDGGGPLVAGSRRMVVTARR</sequence>
<dbReference type="EMBL" id="JAGEOJ010000006">
    <property type="protein sequence ID" value="MBO2448504.1"/>
    <property type="molecule type" value="Genomic_DNA"/>
</dbReference>
<dbReference type="CDD" id="cd02440">
    <property type="entry name" value="AdoMet_MTases"/>
    <property type="match status" value="1"/>
</dbReference>
<dbReference type="RefSeq" id="WP_208256183.1">
    <property type="nucleotide sequence ID" value="NZ_JAGEOJ010000006.1"/>
</dbReference>
<dbReference type="InterPro" id="IPR041698">
    <property type="entry name" value="Methyltransf_25"/>
</dbReference>
<dbReference type="Gene3D" id="2.20.25.110">
    <property type="entry name" value="S-adenosyl-L-methionine-dependent methyltransferases"/>
    <property type="match status" value="1"/>
</dbReference>
<keyword evidence="4" id="KW-1185">Reference proteome</keyword>
<dbReference type="GO" id="GO:0008168">
    <property type="term" value="F:methyltransferase activity"/>
    <property type="evidence" value="ECO:0007669"/>
    <property type="project" value="UniProtKB-KW"/>
</dbReference>
<dbReference type="Gene3D" id="3.40.50.150">
    <property type="entry name" value="Vaccinia Virus protein VP39"/>
    <property type="match status" value="1"/>
</dbReference>
<feature type="domain" description="Methyltransferase" evidence="2">
    <location>
        <begin position="47"/>
        <end position="138"/>
    </location>
</feature>
<dbReference type="InterPro" id="IPR029063">
    <property type="entry name" value="SAM-dependent_MTases_sf"/>
</dbReference>
<protein>
    <submittedName>
        <fullName evidence="3">Class I SAM-dependent methyltransferase</fullName>
    </submittedName>
</protein>
<dbReference type="Pfam" id="PF13649">
    <property type="entry name" value="Methyltransf_25"/>
    <property type="match status" value="1"/>
</dbReference>